<dbReference type="InterPro" id="IPR025554">
    <property type="entry name" value="DUF4140"/>
</dbReference>
<evidence type="ECO:0000256" key="1">
    <source>
        <dbReference type="SAM" id="MobiDB-lite"/>
    </source>
</evidence>
<feature type="compositionally biased region" description="Basic and acidic residues" evidence="1">
    <location>
        <begin position="234"/>
        <end position="244"/>
    </location>
</feature>
<feature type="compositionally biased region" description="Low complexity" evidence="1">
    <location>
        <begin position="503"/>
        <end position="547"/>
    </location>
</feature>
<feature type="compositionally biased region" description="Basic and acidic residues" evidence="1">
    <location>
        <begin position="103"/>
        <end position="114"/>
    </location>
</feature>
<dbReference type="Pfam" id="PF13598">
    <property type="entry name" value="DUF4139"/>
    <property type="match status" value="1"/>
</dbReference>
<feature type="region of interest" description="Disordered" evidence="1">
    <location>
        <begin position="457"/>
        <end position="602"/>
    </location>
</feature>
<sequence>MEAAHKQEYHIRELETRSVTLFTGRAQIFRQLKDVPLKAGENQITIVGLTPTVDKDSIKVEGTGSAIITDIAVELLPNREIFEDAYPEYDEDDSDDSDPDSDIEQKKEESEKEEMAQLREKIRIAEDEGESAQEIVNSSNNRLEILNAYGKLVTTDRQHAAPDVNIDEVLVTYRAEREKVFADMMDGKAKFREVTDTLQRLKKELKRMESQAHRERTRANKLKRKEAMAQQKQKQKEARKQQEVLKERARIRKERESFWPKKVYSVRITLDANPFTPGSSRRNSIASGDVDLVSSPKAPSHNKSGSNSSNAGFDGSMTTCDLSLSYVTTDAYWSPAYDLVLSTTANTGHVCFDAQLTNQTSETWANCKITLSTPQADFSGLHDTIPTLAPWRVRLMGRAHYGGAPNNIDIMYSRDEKNHRAAWADKHAGRGSDQPPRSELFGLPAWGVQQQRISHFKPAGRKQVSEASVFSDSAPPGMTTQASGASGLFGGVNAPPPPPAPRAGSGSALFSSVSSAAPGPSGLSFGASTAAAPSSGSSFGRRSGAATTSAEECEEGVSRSSRKSMSLFSRSGLGRQAELRKENFSGMLSVGPDSDSKETHEDERTILPEPPAELAFQESTFEETGFTTTYDLPGLKTLPPASTASKQRVARIGFANVAFSHTVVAKYKPVAYLQAKVRNGNKLTLLPGAAGLTLDGSFLGRTKMPRCSPGDSFTLSLGVDPAIKVVYPKPDVHRSQSGVFNKEDSAVYTRTISLSNTRSSPSPSASGSSTSTSTSQQKQPPPARVTVLDQVPVSEDERLRIEVLQPRGLALTGQGVAAGVPGREGKDEKDWGKAVATLKKGGEVSWDVTLNAGRMVKLGLEYQCILPTGDHAVNV</sequence>
<protein>
    <submittedName>
        <fullName evidence="4">Protein F37C4.5</fullName>
    </submittedName>
</protein>
<proteinExistence type="predicted"/>
<feature type="region of interest" description="Disordered" evidence="1">
    <location>
        <begin position="752"/>
        <end position="783"/>
    </location>
</feature>
<dbReference type="EMBL" id="JAPCWZ010000004">
    <property type="protein sequence ID" value="KAK8867429.1"/>
    <property type="molecule type" value="Genomic_DNA"/>
</dbReference>
<feature type="domain" description="DUF4140" evidence="3">
    <location>
        <begin position="19"/>
        <end position="146"/>
    </location>
</feature>
<dbReference type="PANTHER" id="PTHR31005:SF8">
    <property type="entry name" value="DUF4139 DOMAIN-CONTAINING PROTEIN"/>
    <property type="match status" value="1"/>
</dbReference>
<feature type="region of interest" description="Disordered" evidence="1">
    <location>
        <begin position="88"/>
        <end position="114"/>
    </location>
</feature>
<feature type="compositionally biased region" description="Acidic residues" evidence="1">
    <location>
        <begin position="88"/>
        <end position="102"/>
    </location>
</feature>
<feature type="compositionally biased region" description="Polar residues" evidence="1">
    <location>
        <begin position="301"/>
        <end position="312"/>
    </location>
</feature>
<evidence type="ECO:0000259" key="3">
    <source>
        <dbReference type="Pfam" id="PF13600"/>
    </source>
</evidence>
<organism evidence="4 5">
    <name type="scientific">Apiospora arundinis</name>
    <dbReference type="NCBI Taxonomy" id="335852"/>
    <lineage>
        <taxon>Eukaryota</taxon>
        <taxon>Fungi</taxon>
        <taxon>Dikarya</taxon>
        <taxon>Ascomycota</taxon>
        <taxon>Pezizomycotina</taxon>
        <taxon>Sordariomycetes</taxon>
        <taxon>Xylariomycetidae</taxon>
        <taxon>Amphisphaeriales</taxon>
        <taxon>Apiosporaceae</taxon>
        <taxon>Apiospora</taxon>
    </lineage>
</organism>
<evidence type="ECO:0000259" key="2">
    <source>
        <dbReference type="Pfam" id="PF13598"/>
    </source>
</evidence>
<feature type="region of interest" description="Disordered" evidence="1">
    <location>
        <begin position="275"/>
        <end position="312"/>
    </location>
</feature>
<feature type="domain" description="DUF4139" evidence="2">
    <location>
        <begin position="322"/>
        <end position="761"/>
    </location>
</feature>
<reference evidence="4 5" key="1">
    <citation type="journal article" date="2024" name="IMA Fungus">
        <title>Apiospora arundinis, a panoply of carbohydrate-active enzymes and secondary metabolites.</title>
        <authorList>
            <person name="Sorensen T."/>
            <person name="Petersen C."/>
            <person name="Muurmann A.T."/>
            <person name="Christiansen J.V."/>
            <person name="Brundto M.L."/>
            <person name="Overgaard C.K."/>
            <person name="Boysen A.T."/>
            <person name="Wollenberg R.D."/>
            <person name="Larsen T.O."/>
            <person name="Sorensen J.L."/>
            <person name="Nielsen K.L."/>
            <person name="Sondergaard T.E."/>
        </authorList>
    </citation>
    <scope>NUCLEOTIDE SEQUENCE [LARGE SCALE GENOMIC DNA]</scope>
    <source>
        <strain evidence="4 5">AAU 773</strain>
    </source>
</reference>
<gene>
    <name evidence="4" type="ORF">PGQ11_006007</name>
</gene>
<evidence type="ECO:0000313" key="5">
    <source>
        <dbReference type="Proteomes" id="UP001390339"/>
    </source>
</evidence>
<dbReference type="Pfam" id="PF13600">
    <property type="entry name" value="DUF4140"/>
    <property type="match status" value="1"/>
</dbReference>
<evidence type="ECO:0000313" key="4">
    <source>
        <dbReference type="EMBL" id="KAK8867429.1"/>
    </source>
</evidence>
<feature type="compositionally biased region" description="Polar residues" evidence="1">
    <location>
        <begin position="276"/>
        <end position="286"/>
    </location>
</feature>
<feature type="compositionally biased region" description="Basic and acidic residues" evidence="1">
    <location>
        <begin position="207"/>
        <end position="218"/>
    </location>
</feature>
<accession>A0ABR2IS60</accession>
<feature type="region of interest" description="Disordered" evidence="1">
    <location>
        <begin position="207"/>
        <end position="244"/>
    </location>
</feature>
<dbReference type="Proteomes" id="UP001390339">
    <property type="component" value="Unassembled WGS sequence"/>
</dbReference>
<dbReference type="PANTHER" id="PTHR31005">
    <property type="entry name" value="DUF4139 DOMAIN-CONTAINING PROTEIN"/>
    <property type="match status" value="1"/>
</dbReference>
<dbReference type="InterPro" id="IPR011935">
    <property type="entry name" value="CHP02231"/>
</dbReference>
<keyword evidence="5" id="KW-1185">Reference proteome</keyword>
<dbReference type="InterPro" id="IPR037291">
    <property type="entry name" value="DUF4139"/>
</dbReference>
<name>A0ABR2IS60_9PEZI</name>
<feature type="compositionally biased region" description="Low complexity" evidence="1">
    <location>
        <begin position="752"/>
        <end position="778"/>
    </location>
</feature>
<comment type="caution">
    <text evidence="4">The sequence shown here is derived from an EMBL/GenBank/DDBJ whole genome shotgun (WGS) entry which is preliminary data.</text>
</comment>